<dbReference type="FunFam" id="2.10.25.10:FF:000050">
    <property type="entry name" value="neurogenic locus notch homolog protein 3"/>
    <property type="match status" value="1"/>
</dbReference>
<evidence type="ECO:0000256" key="2">
    <source>
        <dbReference type="ARBA" id="ARBA00022475"/>
    </source>
</evidence>
<name>A0A8D2M0F9_VARKO</name>
<feature type="disulfide bond" evidence="12">
    <location>
        <begin position="364"/>
        <end position="373"/>
    </location>
</feature>
<keyword evidence="11" id="KW-0325">Glycoprotein</keyword>
<evidence type="ECO:0000256" key="11">
    <source>
        <dbReference type="ARBA" id="ARBA00023180"/>
    </source>
</evidence>
<feature type="domain" description="EGF-like" evidence="14">
    <location>
        <begin position="338"/>
        <end position="374"/>
    </location>
</feature>
<evidence type="ECO:0000313" key="15">
    <source>
        <dbReference type="Ensembl" id="ENSVKKP00000029077.1"/>
    </source>
</evidence>
<dbReference type="PROSITE" id="PS00010">
    <property type="entry name" value="ASX_HYDROXYL"/>
    <property type="match status" value="2"/>
</dbReference>
<evidence type="ECO:0000259" key="14">
    <source>
        <dbReference type="PROSITE" id="PS50026"/>
    </source>
</evidence>
<keyword evidence="6" id="KW-0677">Repeat</keyword>
<dbReference type="SMART" id="SM00179">
    <property type="entry name" value="EGF_CA"/>
    <property type="match status" value="6"/>
</dbReference>
<evidence type="ECO:0000256" key="1">
    <source>
        <dbReference type="ARBA" id="ARBA00004251"/>
    </source>
</evidence>
<dbReference type="PROSITE" id="PS00022">
    <property type="entry name" value="EGF_1"/>
    <property type="match status" value="7"/>
</dbReference>
<dbReference type="CDD" id="cd00054">
    <property type="entry name" value="EGF_CA"/>
    <property type="match status" value="4"/>
</dbReference>
<dbReference type="FunFam" id="2.10.25.10:FF:000327">
    <property type="entry name" value="neurogenic locus notch homolog protein 4"/>
    <property type="match status" value="1"/>
</dbReference>
<dbReference type="Pfam" id="PF00008">
    <property type="entry name" value="EGF"/>
    <property type="match status" value="2"/>
</dbReference>
<feature type="disulfide bond" evidence="12">
    <location>
        <begin position="187"/>
        <end position="204"/>
    </location>
</feature>
<dbReference type="GO" id="GO:0007154">
    <property type="term" value="P:cell communication"/>
    <property type="evidence" value="ECO:0007669"/>
    <property type="project" value="UniProtKB-ARBA"/>
</dbReference>
<dbReference type="GO" id="GO:0005886">
    <property type="term" value="C:plasma membrane"/>
    <property type="evidence" value="ECO:0007669"/>
    <property type="project" value="UniProtKB-SubCell"/>
</dbReference>
<feature type="domain" description="EGF-like" evidence="14">
    <location>
        <begin position="300"/>
        <end position="336"/>
    </location>
</feature>
<feature type="disulfide bond" evidence="12">
    <location>
        <begin position="402"/>
        <end position="411"/>
    </location>
</feature>
<feature type="disulfide bond" evidence="12">
    <location>
        <begin position="442"/>
        <end position="451"/>
    </location>
</feature>
<evidence type="ECO:0000256" key="8">
    <source>
        <dbReference type="ARBA" id="ARBA00022989"/>
    </source>
</evidence>
<keyword evidence="7" id="KW-0106">Calcium</keyword>
<feature type="disulfide bond" evidence="12">
    <location>
        <begin position="266"/>
        <end position="276"/>
    </location>
</feature>
<feature type="domain" description="EGF-like" evidence="14">
    <location>
        <begin position="530"/>
        <end position="554"/>
    </location>
</feature>
<keyword evidence="8" id="KW-1133">Transmembrane helix</keyword>
<feature type="disulfide bond" evidence="12">
    <location>
        <begin position="250"/>
        <end position="259"/>
    </location>
</feature>
<keyword evidence="9" id="KW-0472">Membrane</keyword>
<dbReference type="FunFam" id="2.10.25.10:FF:000669">
    <property type="entry name" value="Eyes shut homolog"/>
    <property type="match status" value="1"/>
</dbReference>
<feature type="domain" description="EGF-like" evidence="14">
    <location>
        <begin position="262"/>
        <end position="298"/>
    </location>
</feature>
<dbReference type="Proteomes" id="UP000694545">
    <property type="component" value="Unplaced"/>
</dbReference>
<dbReference type="GO" id="GO:0023052">
    <property type="term" value="P:signaling"/>
    <property type="evidence" value="ECO:0007669"/>
    <property type="project" value="UniProtKB-ARBA"/>
</dbReference>
<reference evidence="15" key="1">
    <citation type="submission" date="2025-08" db="UniProtKB">
        <authorList>
            <consortium name="Ensembl"/>
        </authorList>
    </citation>
    <scope>IDENTIFICATION</scope>
</reference>
<dbReference type="PRINTS" id="PR00010">
    <property type="entry name" value="EGFBLOOD"/>
</dbReference>
<dbReference type="GO" id="GO:0005509">
    <property type="term" value="F:calcium ion binding"/>
    <property type="evidence" value="ECO:0007669"/>
    <property type="project" value="InterPro"/>
</dbReference>
<evidence type="ECO:0000256" key="3">
    <source>
        <dbReference type="ARBA" id="ARBA00022536"/>
    </source>
</evidence>
<dbReference type="AlphaFoldDB" id="A0A8D2M0F9"/>
<reference evidence="15" key="2">
    <citation type="submission" date="2025-09" db="UniProtKB">
        <authorList>
            <consortium name="Ensembl"/>
        </authorList>
    </citation>
    <scope>IDENTIFICATION</scope>
</reference>
<dbReference type="Gene3D" id="2.10.25.10">
    <property type="entry name" value="Laminin"/>
    <property type="match status" value="8"/>
</dbReference>
<dbReference type="OMA" id="DVACICM"/>
<feature type="signal peptide" evidence="13">
    <location>
        <begin position="1"/>
        <end position="21"/>
    </location>
</feature>
<feature type="domain" description="EGF-like" evidence="14">
    <location>
        <begin position="414"/>
        <end position="452"/>
    </location>
</feature>
<accession>A0A8D2M0F9</accession>
<keyword evidence="5 13" id="KW-0732">Signal</keyword>
<dbReference type="InterPro" id="IPR000742">
    <property type="entry name" value="EGF"/>
</dbReference>
<comment type="caution">
    <text evidence="12">Lacks conserved residue(s) required for the propagation of feature annotation.</text>
</comment>
<dbReference type="InterPro" id="IPR000152">
    <property type="entry name" value="EGF-type_Asp/Asn_hydroxyl_site"/>
</dbReference>
<feature type="disulfide bond" evidence="12">
    <location>
        <begin position="288"/>
        <end position="297"/>
    </location>
</feature>
<comment type="subcellular location">
    <subcellularLocation>
        <location evidence="1">Cell membrane</location>
        <topology evidence="1">Single-pass type I membrane protein</topology>
    </subcellularLocation>
</comment>
<evidence type="ECO:0000313" key="16">
    <source>
        <dbReference type="Proteomes" id="UP000694545"/>
    </source>
</evidence>
<dbReference type="Ensembl" id="ENSVKKT00000029767.1">
    <property type="protein sequence ID" value="ENSVKKP00000029077.1"/>
    <property type="gene ID" value="ENSVKKG00000018720.1"/>
</dbReference>
<protein>
    <recommendedName>
        <fullName evidence="14">EGF-like domain-containing protein</fullName>
    </recommendedName>
</protein>
<evidence type="ECO:0000256" key="13">
    <source>
        <dbReference type="SAM" id="SignalP"/>
    </source>
</evidence>
<dbReference type="SUPFAM" id="SSF57196">
    <property type="entry name" value="EGF/Laminin"/>
    <property type="match status" value="6"/>
</dbReference>
<dbReference type="PANTHER" id="PTHR24049">
    <property type="entry name" value="CRUMBS FAMILY MEMBER"/>
    <property type="match status" value="1"/>
</dbReference>
<keyword evidence="3 12" id="KW-0245">EGF-like domain</keyword>
<keyword evidence="10 12" id="KW-1015">Disulfide bond</keyword>
<feature type="chain" id="PRO_5034225910" description="EGF-like domain-containing protein" evidence="13">
    <location>
        <begin position="22"/>
        <end position="554"/>
    </location>
</feature>
<dbReference type="Pfam" id="PF25024">
    <property type="entry name" value="EGF_TEN"/>
    <property type="match status" value="1"/>
</dbReference>
<dbReference type="PROSITE" id="PS50026">
    <property type="entry name" value="EGF_3"/>
    <property type="match status" value="9"/>
</dbReference>
<proteinExistence type="predicted"/>
<evidence type="ECO:0000256" key="12">
    <source>
        <dbReference type="PROSITE-ProRule" id="PRU00076"/>
    </source>
</evidence>
<feature type="domain" description="EGF-like" evidence="14">
    <location>
        <begin position="454"/>
        <end position="497"/>
    </location>
</feature>
<feature type="domain" description="EGF-like" evidence="14">
    <location>
        <begin position="376"/>
        <end position="412"/>
    </location>
</feature>
<keyword evidence="16" id="KW-1185">Reference proteome</keyword>
<sequence length="554" mass="61863">MKLKPFIVLLVHFLQGFLVDGQTLCKRYVTSEWQMQPTVHVVKWSLTQNICSNFYTDCWNIDSERARNDGEHTALNNPQICPLQLQLGDTVFISSEPSFQSHGMNLANVSLEEFLRCPQQKDILPKQLLFDCRLSGMHQIDPRWLAAGTHYFAEIPDRGPFLCHLGLRLNITVKPHLCQQSASAPFCSGHGRCVSHLWDATYTCHCNQPYSGHFCQEFDMCSTKPCDNNASCIDKREKGETAGDSYECICSPLFSGKNCSEIIGQCQPRSCIKGNCSSVSPHTYRCLCDKDTAGPFCEEHVEPCSSQPCQNEAVCHNHNSGYFCECTAGYIGHDCETDVNECFSRPCQNGGTCTDMPNDVICTCSPMFTGKFCEKVVTPCEPSPCLNNGDCIEELESYHCSCMPGYTGWNCEEVIDYCRLLSINCLNEGLCLNIIGGFSCLCTPGWTGEFCQFVENACLIYSDKCHSGATCVDVSQSKLHPQTECMCPTGFTGKTDLRMSISRRCFHDEDNWGYQCVCAAGWTGPTCLENINDCEVIWCQNGGTCEDGINEYRY</sequence>
<dbReference type="InterPro" id="IPR001881">
    <property type="entry name" value="EGF-like_Ca-bd_dom"/>
</dbReference>
<keyword evidence="4" id="KW-0812">Transmembrane</keyword>
<organism evidence="15 16">
    <name type="scientific">Varanus komodoensis</name>
    <name type="common">Komodo dragon</name>
    <dbReference type="NCBI Taxonomy" id="61221"/>
    <lineage>
        <taxon>Eukaryota</taxon>
        <taxon>Metazoa</taxon>
        <taxon>Chordata</taxon>
        <taxon>Craniata</taxon>
        <taxon>Vertebrata</taxon>
        <taxon>Euteleostomi</taxon>
        <taxon>Lepidosauria</taxon>
        <taxon>Squamata</taxon>
        <taxon>Bifurcata</taxon>
        <taxon>Unidentata</taxon>
        <taxon>Episquamata</taxon>
        <taxon>Toxicofera</taxon>
        <taxon>Anguimorpha</taxon>
        <taxon>Paleoanguimorpha</taxon>
        <taxon>Varanoidea</taxon>
        <taxon>Varanidae</taxon>
        <taxon>Varanus</taxon>
    </lineage>
</organism>
<feature type="disulfide bond" evidence="12">
    <location>
        <begin position="206"/>
        <end position="215"/>
    </location>
</feature>
<evidence type="ECO:0000256" key="5">
    <source>
        <dbReference type="ARBA" id="ARBA00022729"/>
    </source>
</evidence>
<feature type="domain" description="EGF-like" evidence="14">
    <location>
        <begin position="174"/>
        <end position="216"/>
    </location>
</feature>
<evidence type="ECO:0000256" key="6">
    <source>
        <dbReference type="ARBA" id="ARBA00022737"/>
    </source>
</evidence>
<keyword evidence="2" id="KW-1003">Cell membrane</keyword>
<evidence type="ECO:0000256" key="10">
    <source>
        <dbReference type="ARBA" id="ARBA00023157"/>
    </source>
</evidence>
<dbReference type="PROSITE" id="PS01186">
    <property type="entry name" value="EGF_2"/>
    <property type="match status" value="5"/>
</dbReference>
<evidence type="ECO:0000256" key="4">
    <source>
        <dbReference type="ARBA" id="ARBA00022692"/>
    </source>
</evidence>
<dbReference type="SMART" id="SM00181">
    <property type="entry name" value="EGF"/>
    <property type="match status" value="8"/>
</dbReference>
<dbReference type="InterPro" id="IPR051022">
    <property type="entry name" value="Notch_Cell-Fate_Det"/>
</dbReference>
<evidence type="ECO:0000256" key="9">
    <source>
        <dbReference type="ARBA" id="ARBA00023136"/>
    </source>
</evidence>
<dbReference type="FunFam" id="2.10.25.10:FF:000391">
    <property type="entry name" value="Weary, isoform C"/>
    <property type="match status" value="1"/>
</dbReference>
<feature type="disulfide bond" evidence="12">
    <location>
        <begin position="326"/>
        <end position="335"/>
    </location>
</feature>
<evidence type="ECO:0000256" key="7">
    <source>
        <dbReference type="ARBA" id="ARBA00022837"/>
    </source>
</evidence>
<feature type="domain" description="EGF-like" evidence="14">
    <location>
        <begin position="217"/>
        <end position="260"/>
    </location>
</feature>